<gene>
    <name evidence="10" type="ORF">KC01_LOCUS7013</name>
</gene>
<evidence type="ECO:0000313" key="11">
    <source>
        <dbReference type="Proteomes" id="UP001497482"/>
    </source>
</evidence>
<evidence type="ECO:0000256" key="6">
    <source>
        <dbReference type="ARBA" id="ARBA00023170"/>
    </source>
</evidence>
<evidence type="ECO:0000256" key="8">
    <source>
        <dbReference type="SAM" id="Phobius"/>
    </source>
</evidence>
<feature type="transmembrane region" description="Helical" evidence="8">
    <location>
        <begin position="268"/>
        <end position="286"/>
    </location>
</feature>
<organism evidence="10 11">
    <name type="scientific">Knipowitschia caucasica</name>
    <name type="common">Caucasian dwarf goby</name>
    <name type="synonym">Pomatoschistus caucasicus</name>
    <dbReference type="NCBI Taxonomy" id="637954"/>
    <lineage>
        <taxon>Eukaryota</taxon>
        <taxon>Metazoa</taxon>
        <taxon>Chordata</taxon>
        <taxon>Craniata</taxon>
        <taxon>Vertebrata</taxon>
        <taxon>Euteleostomi</taxon>
        <taxon>Actinopterygii</taxon>
        <taxon>Neopterygii</taxon>
        <taxon>Teleostei</taxon>
        <taxon>Neoteleostei</taxon>
        <taxon>Acanthomorphata</taxon>
        <taxon>Gobiaria</taxon>
        <taxon>Gobiiformes</taxon>
        <taxon>Gobioidei</taxon>
        <taxon>Gobiidae</taxon>
        <taxon>Gobiinae</taxon>
        <taxon>Knipowitschia</taxon>
    </lineage>
</organism>
<protein>
    <recommendedName>
        <fullName evidence="9">G-protein coupled receptors family 1 profile domain-containing protein</fullName>
    </recommendedName>
</protein>
<keyword evidence="7" id="KW-0807">Transducer</keyword>
<evidence type="ECO:0000313" key="10">
    <source>
        <dbReference type="EMBL" id="CAL1575433.1"/>
    </source>
</evidence>
<keyword evidence="6" id="KW-0675">Receptor</keyword>
<evidence type="ECO:0000256" key="5">
    <source>
        <dbReference type="ARBA" id="ARBA00023136"/>
    </source>
</evidence>
<evidence type="ECO:0000256" key="1">
    <source>
        <dbReference type="ARBA" id="ARBA00004141"/>
    </source>
</evidence>
<proteinExistence type="predicted"/>
<feature type="transmembrane region" description="Helical" evidence="8">
    <location>
        <begin position="33"/>
        <end position="60"/>
    </location>
</feature>
<dbReference type="EMBL" id="OZ035834">
    <property type="protein sequence ID" value="CAL1575433.1"/>
    <property type="molecule type" value="Genomic_DNA"/>
</dbReference>
<dbReference type="Gene3D" id="1.20.1070.10">
    <property type="entry name" value="Rhodopsin 7-helix transmembrane proteins"/>
    <property type="match status" value="1"/>
</dbReference>
<dbReference type="Proteomes" id="UP001497482">
    <property type="component" value="Chromosome 12"/>
</dbReference>
<sequence>MLRVEHRMNCCVLEMEGPSESSEPSEPSEPLRILYSLLLSLLLLPAALMNLTLLLTLLWSGDPDHRAPPEHRGSSRGPGSCFTLSLGASDLLLSLSVVPAALYCAAAGVRRVEEDSLWCQTGGFLLVLLQTSSLHSRMWAAVGQYSEIRHALSNDRLWTSMRIRVLVLLLWLYSIINAALPVLRVGKYRYSPARALCVLSLVEVDAISRGMSLSWLSISMATPLVLACVLQGYVAHVARVQARRGTFRCNETHCFYIPAQAYERSAHALLISTASLVLCWAPYLSVCLYEGLSLDLVPLWVSQGSMFLVLSSCAVNPAVTCLTQIQYRTAARVFMSRLLQLTMHPSPAYPPEATNQISTTRTSLPGVLVVTT</sequence>
<dbReference type="PANTHER" id="PTHR24240">
    <property type="entry name" value="OPSIN"/>
    <property type="match status" value="1"/>
</dbReference>
<dbReference type="CDD" id="cd00637">
    <property type="entry name" value="7tm_classA_rhodopsin-like"/>
    <property type="match status" value="1"/>
</dbReference>
<reference evidence="10 11" key="1">
    <citation type="submission" date="2024-04" db="EMBL/GenBank/DDBJ databases">
        <authorList>
            <person name="Waldvogel A.-M."/>
            <person name="Schoenle A."/>
        </authorList>
    </citation>
    <scope>NUCLEOTIDE SEQUENCE [LARGE SCALE GENOMIC DNA]</scope>
</reference>
<dbReference type="SUPFAM" id="SSF81321">
    <property type="entry name" value="Family A G protein-coupled receptor-like"/>
    <property type="match status" value="1"/>
</dbReference>
<dbReference type="InterPro" id="IPR000276">
    <property type="entry name" value="GPCR_Rhodpsn"/>
</dbReference>
<evidence type="ECO:0000256" key="4">
    <source>
        <dbReference type="ARBA" id="ARBA00023040"/>
    </source>
</evidence>
<feature type="transmembrane region" description="Helical" evidence="8">
    <location>
        <begin position="163"/>
        <end position="183"/>
    </location>
</feature>
<dbReference type="PROSITE" id="PS50262">
    <property type="entry name" value="G_PROTEIN_RECEP_F1_2"/>
    <property type="match status" value="1"/>
</dbReference>
<accession>A0AAV2JF91</accession>
<feature type="domain" description="G-protein coupled receptors family 1 profile" evidence="9">
    <location>
        <begin position="49"/>
        <end position="320"/>
    </location>
</feature>
<feature type="transmembrane region" description="Helical" evidence="8">
    <location>
        <begin position="81"/>
        <end position="103"/>
    </location>
</feature>
<keyword evidence="3 8" id="KW-1133">Transmembrane helix</keyword>
<evidence type="ECO:0000256" key="3">
    <source>
        <dbReference type="ARBA" id="ARBA00022989"/>
    </source>
</evidence>
<feature type="transmembrane region" description="Helical" evidence="8">
    <location>
        <begin position="213"/>
        <end position="234"/>
    </location>
</feature>
<evidence type="ECO:0000256" key="7">
    <source>
        <dbReference type="ARBA" id="ARBA00023224"/>
    </source>
</evidence>
<evidence type="ECO:0000259" key="9">
    <source>
        <dbReference type="PROSITE" id="PS50262"/>
    </source>
</evidence>
<dbReference type="InterPro" id="IPR050125">
    <property type="entry name" value="GPCR_opsins"/>
</dbReference>
<comment type="subcellular location">
    <subcellularLocation>
        <location evidence="1">Membrane</location>
        <topology evidence="1">Multi-pass membrane protein</topology>
    </subcellularLocation>
</comment>
<dbReference type="InterPro" id="IPR017452">
    <property type="entry name" value="GPCR_Rhodpsn_7TM"/>
</dbReference>
<feature type="transmembrane region" description="Helical" evidence="8">
    <location>
        <begin position="306"/>
        <end position="327"/>
    </location>
</feature>
<name>A0AAV2JF91_KNICA</name>
<keyword evidence="5 8" id="KW-0472">Membrane</keyword>
<dbReference type="Pfam" id="PF00001">
    <property type="entry name" value="7tm_1"/>
    <property type="match status" value="1"/>
</dbReference>
<dbReference type="GO" id="GO:0016020">
    <property type="term" value="C:membrane"/>
    <property type="evidence" value="ECO:0007669"/>
    <property type="project" value="UniProtKB-SubCell"/>
</dbReference>
<keyword evidence="2 8" id="KW-0812">Transmembrane</keyword>
<dbReference type="GO" id="GO:0004930">
    <property type="term" value="F:G protein-coupled receptor activity"/>
    <property type="evidence" value="ECO:0007669"/>
    <property type="project" value="UniProtKB-KW"/>
</dbReference>
<evidence type="ECO:0000256" key="2">
    <source>
        <dbReference type="ARBA" id="ARBA00022692"/>
    </source>
</evidence>
<keyword evidence="11" id="KW-1185">Reference proteome</keyword>
<keyword evidence="4" id="KW-0297">G-protein coupled receptor</keyword>
<dbReference type="PRINTS" id="PR00237">
    <property type="entry name" value="GPCRRHODOPSN"/>
</dbReference>
<dbReference type="AlphaFoldDB" id="A0AAV2JF91"/>